<evidence type="ECO:0000313" key="3">
    <source>
        <dbReference type="Proteomes" id="UP000008291"/>
    </source>
</evidence>
<proteinExistence type="predicted"/>
<sequence length="60" mass="6538">MDLQIPSSPAARSEPGQPALQPGVVEADALFRGHHEIVISHNGAHYRLRITKNGKLILTK</sequence>
<protein>
    <recommendedName>
        <fullName evidence="4">Hemin uptake protein HemP</fullName>
    </recommendedName>
</protein>
<dbReference type="InterPro" id="IPR019600">
    <property type="entry name" value="Hemin_uptake_protein_HemP"/>
</dbReference>
<dbReference type="EMBL" id="CP000116">
    <property type="protein sequence ID" value="AAZ96678.1"/>
    <property type="molecule type" value="Genomic_DNA"/>
</dbReference>
<dbReference type="STRING" id="292415.Tbd_0725"/>
<name>Q3SKU4_THIDA</name>
<gene>
    <name evidence="2" type="ordered locus">Tbd_0725</name>
</gene>
<feature type="region of interest" description="Disordered" evidence="1">
    <location>
        <begin position="1"/>
        <end position="20"/>
    </location>
</feature>
<dbReference type="RefSeq" id="WP_011311237.1">
    <property type="nucleotide sequence ID" value="NC_007404.1"/>
</dbReference>
<evidence type="ECO:0008006" key="4">
    <source>
        <dbReference type="Google" id="ProtNLM"/>
    </source>
</evidence>
<dbReference type="Pfam" id="PF10636">
    <property type="entry name" value="hemP"/>
    <property type="match status" value="1"/>
</dbReference>
<dbReference type="eggNOG" id="COG4256">
    <property type="taxonomic scope" value="Bacteria"/>
</dbReference>
<dbReference type="AlphaFoldDB" id="Q3SKU4"/>
<dbReference type="OrthoDB" id="5348353at2"/>
<evidence type="ECO:0000313" key="2">
    <source>
        <dbReference type="EMBL" id="AAZ96678.1"/>
    </source>
</evidence>
<dbReference type="HOGENOM" id="CLU_178563_5_1_4"/>
<keyword evidence="3" id="KW-1185">Reference proteome</keyword>
<dbReference type="Gene3D" id="2.10.70.10">
    <property type="entry name" value="Complement Module, domain 1"/>
    <property type="match status" value="1"/>
</dbReference>
<accession>Q3SKU4</accession>
<dbReference type="KEGG" id="tbd:Tbd_0725"/>
<evidence type="ECO:0000256" key="1">
    <source>
        <dbReference type="SAM" id="MobiDB-lite"/>
    </source>
</evidence>
<dbReference type="Proteomes" id="UP000008291">
    <property type="component" value="Chromosome"/>
</dbReference>
<organism evidence="2 3">
    <name type="scientific">Thiobacillus denitrificans (strain ATCC 25259 / T1)</name>
    <dbReference type="NCBI Taxonomy" id="292415"/>
    <lineage>
        <taxon>Bacteria</taxon>
        <taxon>Pseudomonadati</taxon>
        <taxon>Pseudomonadota</taxon>
        <taxon>Betaproteobacteria</taxon>
        <taxon>Nitrosomonadales</taxon>
        <taxon>Thiobacillaceae</taxon>
        <taxon>Thiobacillus</taxon>
    </lineage>
</organism>
<reference evidence="2 3" key="1">
    <citation type="journal article" date="2006" name="J. Bacteriol.">
        <title>The genome sequence of the obligately chemolithoautotrophic, facultatively anaerobic bacterium Thiobacillus denitrificans.</title>
        <authorList>
            <person name="Beller H.R."/>
            <person name="Chain P.S."/>
            <person name="Letain T.E."/>
            <person name="Chakicherla A."/>
            <person name="Larimer F.W."/>
            <person name="Richardson P.M."/>
            <person name="Coleman M.A."/>
            <person name="Wood A.P."/>
            <person name="Kelly D.P."/>
        </authorList>
    </citation>
    <scope>NUCLEOTIDE SEQUENCE [LARGE SCALE GENOMIC DNA]</scope>
    <source>
        <strain evidence="2 3">ATCC 25259</strain>
    </source>
</reference>